<accession>A0AC34F970</accession>
<proteinExistence type="predicted"/>
<organism evidence="1 2">
    <name type="scientific">Panagrolaimus sp. ES5</name>
    <dbReference type="NCBI Taxonomy" id="591445"/>
    <lineage>
        <taxon>Eukaryota</taxon>
        <taxon>Metazoa</taxon>
        <taxon>Ecdysozoa</taxon>
        <taxon>Nematoda</taxon>
        <taxon>Chromadorea</taxon>
        <taxon>Rhabditida</taxon>
        <taxon>Tylenchina</taxon>
        <taxon>Panagrolaimomorpha</taxon>
        <taxon>Panagrolaimoidea</taxon>
        <taxon>Panagrolaimidae</taxon>
        <taxon>Panagrolaimus</taxon>
    </lineage>
</organism>
<evidence type="ECO:0000313" key="2">
    <source>
        <dbReference type="WBParaSite" id="ES5_v2.g13767.t1"/>
    </source>
</evidence>
<dbReference type="WBParaSite" id="ES5_v2.g13767.t1">
    <property type="protein sequence ID" value="ES5_v2.g13767.t1"/>
    <property type="gene ID" value="ES5_v2.g13767"/>
</dbReference>
<evidence type="ECO:0000313" key="1">
    <source>
        <dbReference type="Proteomes" id="UP000887579"/>
    </source>
</evidence>
<protein>
    <submittedName>
        <fullName evidence="2">ATP-dependent RNA helicase</fullName>
    </submittedName>
</protein>
<reference evidence="2" key="1">
    <citation type="submission" date="2022-11" db="UniProtKB">
        <authorList>
            <consortium name="WormBaseParasite"/>
        </authorList>
    </citation>
    <scope>IDENTIFICATION</scope>
</reference>
<name>A0AC34F970_9BILA</name>
<dbReference type="Proteomes" id="UP000887579">
    <property type="component" value="Unplaced"/>
</dbReference>
<sequence length="335" mass="37316">MMNSGRTYYRGRDSQNPNMINNDGTGGGHPPSMNMNQPETPMPTSLHVTPMDAEVFGQGGGHHPSMNMNQTETPMPTSLRVTPMDAEVFGQEIHDKFQELEIPSTQVPRDYVPNVKSVDDLFMEDERSSANYATTIADDDVIHVEGTIDDRVTIDKWTDATFAEPLMNNIKRANYVMPRAIQKTAIPLILDNYDVLGHAETGSGKTAAYLIPIISECIDAKASGKFKSESGHPYCIILTPTRELVRQCFEQACKFSNETGVTVAKSYGDYPTRKNKEEINRGCDILCITPGRFKHFADDGSIAFNKLRFFVLDEGDHLLSANFLNDIRPIMELPS</sequence>